<accession>A0A9W6X0J6</accession>
<keyword evidence="1" id="KW-0812">Transmembrane</keyword>
<reference evidence="2" key="1">
    <citation type="submission" date="2023-04" db="EMBL/GenBank/DDBJ databases">
        <title>Phytophthora fragariaefolia NBRC 109709.</title>
        <authorList>
            <person name="Ichikawa N."/>
            <person name="Sato H."/>
            <person name="Tonouchi N."/>
        </authorList>
    </citation>
    <scope>NUCLEOTIDE SEQUENCE</scope>
    <source>
        <strain evidence="2">NBRC 109709</strain>
    </source>
</reference>
<proteinExistence type="predicted"/>
<gene>
    <name evidence="2" type="ORF">Pfra01_000423100</name>
</gene>
<comment type="caution">
    <text evidence="2">The sequence shown here is derived from an EMBL/GenBank/DDBJ whole genome shotgun (WGS) entry which is preliminary data.</text>
</comment>
<dbReference type="EMBL" id="BSXT01000336">
    <property type="protein sequence ID" value="GMF24729.1"/>
    <property type="molecule type" value="Genomic_DNA"/>
</dbReference>
<sequence length="75" mass="8321">MRAPPFVDLWDKSFAVTCMIGAIVLFCGLHCKPPWTANKTSENDPTLKIGVSQYGGGNTRQETEWQTGPQFGIYL</sequence>
<feature type="transmembrane region" description="Helical" evidence="1">
    <location>
        <begin position="12"/>
        <end position="31"/>
    </location>
</feature>
<keyword evidence="1" id="KW-0472">Membrane</keyword>
<keyword evidence="3" id="KW-1185">Reference proteome</keyword>
<evidence type="ECO:0000313" key="2">
    <source>
        <dbReference type="EMBL" id="GMF24729.1"/>
    </source>
</evidence>
<name>A0A9W6X0J6_9STRA</name>
<evidence type="ECO:0000256" key="1">
    <source>
        <dbReference type="SAM" id="Phobius"/>
    </source>
</evidence>
<keyword evidence="1" id="KW-1133">Transmembrane helix</keyword>
<organism evidence="2 3">
    <name type="scientific">Phytophthora fragariaefolia</name>
    <dbReference type="NCBI Taxonomy" id="1490495"/>
    <lineage>
        <taxon>Eukaryota</taxon>
        <taxon>Sar</taxon>
        <taxon>Stramenopiles</taxon>
        <taxon>Oomycota</taxon>
        <taxon>Peronosporomycetes</taxon>
        <taxon>Peronosporales</taxon>
        <taxon>Peronosporaceae</taxon>
        <taxon>Phytophthora</taxon>
    </lineage>
</organism>
<dbReference type="Proteomes" id="UP001165121">
    <property type="component" value="Unassembled WGS sequence"/>
</dbReference>
<protein>
    <submittedName>
        <fullName evidence="2">Unnamed protein product</fullName>
    </submittedName>
</protein>
<dbReference type="AlphaFoldDB" id="A0A9W6X0J6"/>
<evidence type="ECO:0000313" key="3">
    <source>
        <dbReference type="Proteomes" id="UP001165121"/>
    </source>
</evidence>